<organism evidence="2">
    <name type="scientific">Candidatus Kentrum sp. UNK</name>
    <dbReference type="NCBI Taxonomy" id="2126344"/>
    <lineage>
        <taxon>Bacteria</taxon>
        <taxon>Pseudomonadati</taxon>
        <taxon>Pseudomonadota</taxon>
        <taxon>Gammaproteobacteria</taxon>
        <taxon>Candidatus Kentrum</taxon>
    </lineage>
</organism>
<evidence type="ECO:0000313" key="2">
    <source>
        <dbReference type="EMBL" id="VFK67787.1"/>
    </source>
</evidence>
<reference evidence="2" key="1">
    <citation type="submission" date="2019-02" db="EMBL/GenBank/DDBJ databases">
        <authorList>
            <person name="Gruber-Vodicka R. H."/>
            <person name="Seah K. B. B."/>
        </authorList>
    </citation>
    <scope>NUCLEOTIDE SEQUENCE</scope>
    <source>
        <strain evidence="3">BECK_BY19</strain>
        <strain evidence="2">BECK_BY8</strain>
    </source>
</reference>
<evidence type="ECO:0000313" key="3">
    <source>
        <dbReference type="EMBL" id="VFK73115.1"/>
    </source>
</evidence>
<dbReference type="AlphaFoldDB" id="A0A451AP40"/>
<evidence type="ECO:0000256" key="1">
    <source>
        <dbReference type="SAM" id="Phobius"/>
    </source>
</evidence>
<feature type="transmembrane region" description="Helical" evidence="1">
    <location>
        <begin position="45"/>
        <end position="68"/>
    </location>
</feature>
<keyword evidence="1" id="KW-1133">Transmembrane helix</keyword>
<dbReference type="EMBL" id="CAADFZ010000165">
    <property type="protein sequence ID" value="VFK67787.1"/>
    <property type="molecule type" value="Genomic_DNA"/>
</dbReference>
<keyword evidence="1" id="KW-0472">Membrane</keyword>
<keyword evidence="1" id="KW-0812">Transmembrane</keyword>
<dbReference type="EMBL" id="CAADGD010000164">
    <property type="protein sequence ID" value="VFK73115.1"/>
    <property type="molecule type" value="Genomic_DNA"/>
</dbReference>
<gene>
    <name evidence="2" type="ORF">BECKUNK1418G_GA0071005_11654</name>
    <name evidence="3" type="ORF">BECKUNK1418H_GA0071006_11644</name>
</gene>
<proteinExistence type="predicted"/>
<protein>
    <submittedName>
        <fullName evidence="2">Uncharacterized protein</fullName>
    </submittedName>
</protein>
<accession>A0A451AP40</accession>
<name>A0A451AP40_9GAMM</name>
<sequence length="74" mass="7935">MKGPGIIICSRDRASQLAKCLARIPNDSFESQGNRMKSTTFACGYVLSFFLSVIGISPNTACVLVPLAQNDLTP</sequence>